<evidence type="ECO:0000313" key="2">
    <source>
        <dbReference type="Proteomes" id="UP001142810"/>
    </source>
</evidence>
<dbReference type="InterPro" id="IPR013443">
    <property type="entry name" value="CRISPR-assoc_prot_Csx16"/>
</dbReference>
<dbReference type="Pfam" id="PF09652">
    <property type="entry name" value="Cas_VVA1548"/>
    <property type="match status" value="1"/>
</dbReference>
<name>A0ABT3P9Z5_9ALTE</name>
<dbReference type="RefSeq" id="WP_265618390.1">
    <property type="nucleotide sequence ID" value="NZ_JAPFRD010000011.1"/>
</dbReference>
<dbReference type="Proteomes" id="UP001142810">
    <property type="component" value="Unassembled WGS sequence"/>
</dbReference>
<keyword evidence="2" id="KW-1185">Reference proteome</keyword>
<dbReference type="NCBIfam" id="TIGR02620">
    <property type="entry name" value="cas_VVA1548"/>
    <property type="match status" value="1"/>
</dbReference>
<comment type="caution">
    <text evidence="1">The sequence shown here is derived from an EMBL/GenBank/DDBJ whole genome shotgun (WGS) entry which is preliminary data.</text>
</comment>
<accession>A0ABT3P9Z5</accession>
<reference evidence="1" key="1">
    <citation type="submission" date="2022-11" db="EMBL/GenBank/DDBJ databases">
        <title>Alteromonas sp. nov., isolated from sea water of the Qingdao.</title>
        <authorList>
            <person name="Wang Q."/>
        </authorList>
    </citation>
    <scope>NUCLEOTIDE SEQUENCE</scope>
    <source>
        <strain evidence="1">ASW11-7</strain>
    </source>
</reference>
<protein>
    <submittedName>
        <fullName evidence="1">CRISPR-associated protein Csx16</fullName>
    </submittedName>
</protein>
<organism evidence="1 2">
    <name type="scientific">Alteromonas aquimaris</name>
    <dbReference type="NCBI Taxonomy" id="2998417"/>
    <lineage>
        <taxon>Bacteria</taxon>
        <taxon>Pseudomonadati</taxon>
        <taxon>Pseudomonadota</taxon>
        <taxon>Gammaproteobacteria</taxon>
        <taxon>Alteromonadales</taxon>
        <taxon>Alteromonadaceae</taxon>
        <taxon>Alteromonas/Salinimonas group</taxon>
        <taxon>Alteromonas</taxon>
    </lineage>
</organism>
<dbReference type="EMBL" id="JAPFRD010000011">
    <property type="protein sequence ID" value="MCW8109600.1"/>
    <property type="molecule type" value="Genomic_DNA"/>
</dbReference>
<proteinExistence type="predicted"/>
<evidence type="ECO:0000313" key="1">
    <source>
        <dbReference type="EMBL" id="MCW8109600.1"/>
    </source>
</evidence>
<gene>
    <name evidence="1" type="primary">csx16</name>
    <name evidence="1" type="ORF">OPS25_13910</name>
</gene>
<sequence length="115" mass="13084">MDKVKIISPTNRFWFVGRHKGSADWVKLQGIHIDYYVEHIDVDNGPQPGDTVIGTLPVHLIAQLNAMGVRFVHLQLSLSNEDRGKELCARRLLSLRPKLVEYLALKIQQVKSENV</sequence>